<sequence>MENIIVCCKYQTPKALFKAQVIAAGLEEELEEEMWFKSLMKMKQNNHKNRGAVADTLKLSQTLQCKIFVLEWGKTN</sequence>
<name>A0ABP0FXC1_CLALP</name>
<organism evidence="1 2">
    <name type="scientific">Clavelina lepadiformis</name>
    <name type="common">Light-bulb sea squirt</name>
    <name type="synonym">Ascidia lepadiformis</name>
    <dbReference type="NCBI Taxonomy" id="159417"/>
    <lineage>
        <taxon>Eukaryota</taxon>
        <taxon>Metazoa</taxon>
        <taxon>Chordata</taxon>
        <taxon>Tunicata</taxon>
        <taxon>Ascidiacea</taxon>
        <taxon>Aplousobranchia</taxon>
        <taxon>Clavelinidae</taxon>
        <taxon>Clavelina</taxon>
    </lineage>
</organism>
<reference evidence="1 2" key="1">
    <citation type="submission" date="2024-02" db="EMBL/GenBank/DDBJ databases">
        <authorList>
            <person name="Daric V."/>
            <person name="Darras S."/>
        </authorList>
    </citation>
    <scope>NUCLEOTIDE SEQUENCE [LARGE SCALE GENOMIC DNA]</scope>
</reference>
<accession>A0ABP0FXC1</accession>
<dbReference type="Proteomes" id="UP001642483">
    <property type="component" value="Unassembled WGS sequence"/>
</dbReference>
<proteinExistence type="predicted"/>
<evidence type="ECO:0000313" key="1">
    <source>
        <dbReference type="EMBL" id="CAK8683382.1"/>
    </source>
</evidence>
<gene>
    <name evidence="1" type="ORF">CVLEPA_LOCUS14462</name>
</gene>
<protein>
    <submittedName>
        <fullName evidence="1">Uncharacterized protein</fullName>
    </submittedName>
</protein>
<evidence type="ECO:0000313" key="2">
    <source>
        <dbReference type="Proteomes" id="UP001642483"/>
    </source>
</evidence>
<comment type="caution">
    <text evidence="1">The sequence shown here is derived from an EMBL/GenBank/DDBJ whole genome shotgun (WGS) entry which is preliminary data.</text>
</comment>
<keyword evidence="2" id="KW-1185">Reference proteome</keyword>
<dbReference type="EMBL" id="CAWYQH010000097">
    <property type="protein sequence ID" value="CAK8683382.1"/>
    <property type="molecule type" value="Genomic_DNA"/>
</dbReference>